<dbReference type="PANTHER" id="PTHR36435:SF1">
    <property type="entry name" value="CAAX AMINO TERMINAL PROTEASE FAMILY PROTEIN"/>
    <property type="match status" value="1"/>
</dbReference>
<organism evidence="4 5">
    <name type="scientific">Latilactobacillus graminis DSM 20719</name>
    <dbReference type="NCBI Taxonomy" id="1423752"/>
    <lineage>
        <taxon>Bacteria</taxon>
        <taxon>Bacillati</taxon>
        <taxon>Bacillota</taxon>
        <taxon>Bacilli</taxon>
        <taxon>Lactobacillales</taxon>
        <taxon>Lactobacillaceae</taxon>
        <taxon>Latilactobacillus</taxon>
    </lineage>
</organism>
<comment type="similarity">
    <text evidence="1">Belongs to the UPF0177 family.</text>
</comment>
<proteinExistence type="inferred from homology"/>
<keyword evidence="4" id="KW-0378">Hydrolase</keyword>
<dbReference type="PANTHER" id="PTHR36435">
    <property type="entry name" value="SLR1288 PROTEIN"/>
    <property type="match status" value="1"/>
</dbReference>
<keyword evidence="2" id="KW-1133">Transmembrane helix</keyword>
<evidence type="ECO:0000259" key="3">
    <source>
        <dbReference type="Pfam" id="PF02517"/>
    </source>
</evidence>
<keyword evidence="2" id="KW-0812">Transmembrane</keyword>
<evidence type="ECO:0000313" key="5">
    <source>
        <dbReference type="Proteomes" id="UP000050823"/>
    </source>
</evidence>
<keyword evidence="4" id="KW-0645">Protease</keyword>
<sequence length="216" mass="24454">MALIKYVKHVIGFLILIIIQQIPLMFVSGLTLLPKAQQTTHLILLFGWLFLIVTIGITAGMWHFYQKSKTIRYGQPFTKQTWWTILLGFIAMILINNATLPFMRTTGNVNVDAITSVFETIGIFMLPYTLFLGPIMEELLYRGFLMNWFFPSSPVITIGLSAFLFGLVHGTTDPIYFISKALLGLILAIVYYHTRNIKSSIALHMLNNISAGLTIF</sequence>
<reference evidence="4 5" key="1">
    <citation type="journal article" date="2015" name="Genome Announc.">
        <title>Expanding the biotechnology potential of lactobacilli through comparative genomics of 213 strains and associated genera.</title>
        <authorList>
            <person name="Sun Z."/>
            <person name="Harris H.M."/>
            <person name="McCann A."/>
            <person name="Guo C."/>
            <person name="Argimon S."/>
            <person name="Zhang W."/>
            <person name="Yang X."/>
            <person name="Jeffery I.B."/>
            <person name="Cooney J.C."/>
            <person name="Kagawa T.F."/>
            <person name="Liu W."/>
            <person name="Song Y."/>
            <person name="Salvetti E."/>
            <person name="Wrobel A."/>
            <person name="Rasinkangas P."/>
            <person name="Parkhill J."/>
            <person name="Rea M.C."/>
            <person name="O'Sullivan O."/>
            <person name="Ritari J."/>
            <person name="Douillard F.P."/>
            <person name="Paul Ross R."/>
            <person name="Yang R."/>
            <person name="Briner A.E."/>
            <person name="Felis G.E."/>
            <person name="de Vos W.M."/>
            <person name="Barrangou R."/>
            <person name="Klaenhammer T.R."/>
            <person name="Caufield P.W."/>
            <person name="Cui Y."/>
            <person name="Zhang H."/>
            <person name="O'Toole P.W."/>
        </authorList>
    </citation>
    <scope>NUCLEOTIDE SEQUENCE [LARGE SCALE GENOMIC DNA]</scope>
    <source>
        <strain evidence="4 5">DSM 20719</strain>
    </source>
</reference>
<feature type="transmembrane region" description="Helical" evidence="2">
    <location>
        <begin position="12"/>
        <end position="33"/>
    </location>
</feature>
<dbReference type="GO" id="GO:0006508">
    <property type="term" value="P:proteolysis"/>
    <property type="evidence" value="ECO:0007669"/>
    <property type="project" value="UniProtKB-KW"/>
</dbReference>
<evidence type="ECO:0000256" key="1">
    <source>
        <dbReference type="ARBA" id="ARBA00009067"/>
    </source>
</evidence>
<protein>
    <submittedName>
        <fullName evidence="4">CAAX amino terminal protease family protein</fullName>
    </submittedName>
</protein>
<accession>A0AA89I0W6</accession>
<feature type="transmembrane region" description="Helical" evidence="2">
    <location>
        <begin position="114"/>
        <end position="136"/>
    </location>
</feature>
<dbReference type="RefSeq" id="WP_226789486.1">
    <property type="nucleotide sequence ID" value="NZ_AYZB01000035.1"/>
</dbReference>
<dbReference type="EMBL" id="AYZB01000035">
    <property type="protein sequence ID" value="KRM22390.1"/>
    <property type="molecule type" value="Genomic_DNA"/>
</dbReference>
<evidence type="ECO:0000313" key="4">
    <source>
        <dbReference type="EMBL" id="KRM22390.1"/>
    </source>
</evidence>
<feature type="transmembrane region" description="Helical" evidence="2">
    <location>
        <begin position="174"/>
        <end position="192"/>
    </location>
</feature>
<gene>
    <name evidence="4" type="ORF">FC90_GL000992</name>
</gene>
<dbReference type="AlphaFoldDB" id="A0AA89I0W6"/>
<name>A0AA89I0W6_9LACO</name>
<comment type="caution">
    <text evidence="4">The sequence shown here is derived from an EMBL/GenBank/DDBJ whole genome shotgun (WGS) entry which is preliminary data.</text>
</comment>
<dbReference type="InterPro" id="IPR003675">
    <property type="entry name" value="Rce1/LyrA-like_dom"/>
</dbReference>
<dbReference type="GO" id="GO:0004175">
    <property type="term" value="F:endopeptidase activity"/>
    <property type="evidence" value="ECO:0007669"/>
    <property type="project" value="UniProtKB-ARBA"/>
</dbReference>
<evidence type="ECO:0000256" key="2">
    <source>
        <dbReference type="SAM" id="Phobius"/>
    </source>
</evidence>
<dbReference type="GO" id="GO:0080120">
    <property type="term" value="P:CAAX-box protein maturation"/>
    <property type="evidence" value="ECO:0007669"/>
    <property type="project" value="UniProtKB-ARBA"/>
</dbReference>
<feature type="domain" description="CAAX prenyl protease 2/Lysostaphin resistance protein A-like" evidence="3">
    <location>
        <begin position="123"/>
        <end position="209"/>
    </location>
</feature>
<dbReference type="InterPro" id="IPR052710">
    <property type="entry name" value="CAAX_protease"/>
</dbReference>
<feature type="transmembrane region" description="Helical" evidence="2">
    <location>
        <begin position="148"/>
        <end position="168"/>
    </location>
</feature>
<feature type="transmembrane region" description="Helical" evidence="2">
    <location>
        <begin position="82"/>
        <end position="102"/>
    </location>
</feature>
<feature type="transmembrane region" description="Helical" evidence="2">
    <location>
        <begin position="39"/>
        <end position="62"/>
    </location>
</feature>
<dbReference type="Proteomes" id="UP000050823">
    <property type="component" value="Unassembled WGS sequence"/>
</dbReference>
<dbReference type="Pfam" id="PF02517">
    <property type="entry name" value="Rce1-like"/>
    <property type="match status" value="1"/>
</dbReference>
<keyword evidence="2" id="KW-0472">Membrane</keyword>